<feature type="transmembrane region" description="Helical" evidence="1">
    <location>
        <begin position="723"/>
        <end position="742"/>
    </location>
</feature>
<sequence>MKLIQPFILILILLLSLCANTAFAADKADCYRIGSQEKISECTNEILQEAPFIGPMLDALKTKYSTYFASAIANTLLSNEDKDVINLTYDEDKENTLTKYRDVFGKALQFIFFFVGTAYCCMAIYKTQFTGEFLGTKQHDFVYLAFKFVVVYYLLGLGGLFDLVAGAVLASVLLATSFIVWATINIFPYLEVDKGSNTTRAEALARDNVDSIIQVMIQNEAANILFQSKMLNQNNFSSVVNGKRIYTESVYSKCMEQDAEPNRFLATLLLSGETRKSQKCLKEGLGFKEFSLGSVSYSGQDESTRQALIQMTDMAHFVAYDTIKYMCDTALNVDDRRAKWSENATGNPRAYNECLNRSVSGGVGVGEGGAIEFYPANSGVSKSSIQAQIEEMRKIFIGAATSYVDNHSKEAINLAQKPLTNMMSFMLDMATVSKVAGSLENGYEKEFTTSISVESSPLMNASGSMAGLTQELDKTEIGKVWDETKVIRIFDIDKTIRVLTGQTKSLLSEKKLQDGVEYVANKVMGNLYSTSGYTFEDCTKAVNTCVAPVLNQSAALFQNGMKALKFYWGTFFLAKIGQNSFERQDSAKSKAIARVLGGFSFITGLAIAACAALLVLGGVVTPMVFLMRYASIISSVTATLLIFTYKLLTLLSPFPSNLDHEKSHVTLLDLILVVVWKVLEQSVILILFVISIGIHSIVLVIVGFCVHAILLPMFSNNSPLETLIALILSALVFQSVCVYVQIKIATTLMGLMDSLEKMFKVQTFINAAQEAAAGYEKVAGKFRDMNRKVFS</sequence>
<keyword evidence="1" id="KW-1133">Transmembrane helix</keyword>
<gene>
    <name evidence="3" type="ORF">FJD37_08620</name>
</gene>
<dbReference type="AlphaFoldDB" id="A0A5C5PYZ8"/>
<keyword evidence="2" id="KW-0732">Signal</keyword>
<feature type="transmembrane region" description="Helical" evidence="1">
    <location>
        <begin position="167"/>
        <end position="190"/>
    </location>
</feature>
<comment type="caution">
    <text evidence="3">The sequence shown here is derived from an EMBL/GenBank/DDBJ whole genome shotgun (WGS) entry which is preliminary data.</text>
</comment>
<evidence type="ECO:0000313" key="3">
    <source>
        <dbReference type="EMBL" id="TWR96379.1"/>
    </source>
</evidence>
<keyword evidence="1" id="KW-0472">Membrane</keyword>
<feature type="chain" id="PRO_5022797756" description="Conjugal transfer protein TraG" evidence="2">
    <location>
        <begin position="25"/>
        <end position="791"/>
    </location>
</feature>
<proteinExistence type="predicted"/>
<keyword evidence="1" id="KW-0812">Transmembrane</keyword>
<dbReference type="OrthoDB" id="7006890at2"/>
<feature type="transmembrane region" description="Helical" evidence="1">
    <location>
        <begin position="107"/>
        <end position="125"/>
    </location>
</feature>
<evidence type="ECO:0008006" key="5">
    <source>
        <dbReference type="Google" id="ProtNLM"/>
    </source>
</evidence>
<name>A0A5C5PYZ8_9PSED</name>
<protein>
    <recommendedName>
        <fullName evidence="5">Conjugal transfer protein TraG</fullName>
    </recommendedName>
</protein>
<dbReference type="Proteomes" id="UP000317901">
    <property type="component" value="Unassembled WGS sequence"/>
</dbReference>
<dbReference type="EMBL" id="VFIP01000012">
    <property type="protein sequence ID" value="TWR96379.1"/>
    <property type="molecule type" value="Genomic_DNA"/>
</dbReference>
<feature type="transmembrane region" description="Helical" evidence="1">
    <location>
        <begin position="141"/>
        <end position="161"/>
    </location>
</feature>
<feature type="transmembrane region" description="Helical" evidence="1">
    <location>
        <begin position="629"/>
        <end position="651"/>
    </location>
</feature>
<organism evidence="3 4">
    <name type="scientific">Pseudomonas saxonica</name>
    <dbReference type="NCBI Taxonomy" id="2600598"/>
    <lineage>
        <taxon>Bacteria</taxon>
        <taxon>Pseudomonadati</taxon>
        <taxon>Pseudomonadota</taxon>
        <taxon>Gammaproteobacteria</taxon>
        <taxon>Pseudomonadales</taxon>
        <taxon>Pseudomonadaceae</taxon>
        <taxon>Pseudomonas</taxon>
    </lineage>
</organism>
<reference evidence="3 4" key="1">
    <citation type="submission" date="2019-06" db="EMBL/GenBank/DDBJ databases">
        <title>Pseudomonas bimorpha sp. nov. isolated from bovine raw milk and skim milk concentrate.</title>
        <authorList>
            <person name="Hofmann K."/>
            <person name="Huptas C."/>
            <person name="Doll E."/>
            <person name="Scherer S."/>
            <person name="Wenning M."/>
        </authorList>
    </citation>
    <scope>NUCLEOTIDE SEQUENCE [LARGE SCALE GENOMIC DNA]</scope>
    <source>
        <strain evidence="3 4">DSM 108990</strain>
    </source>
</reference>
<feature type="transmembrane region" description="Helical" evidence="1">
    <location>
        <begin position="685"/>
        <end position="711"/>
    </location>
</feature>
<accession>A0A5C5PYZ8</accession>
<evidence type="ECO:0000256" key="1">
    <source>
        <dbReference type="SAM" id="Phobius"/>
    </source>
</evidence>
<dbReference type="RefSeq" id="WP_146425960.1">
    <property type="nucleotide sequence ID" value="NZ_VFIP01000012.1"/>
</dbReference>
<feature type="signal peptide" evidence="2">
    <location>
        <begin position="1"/>
        <end position="24"/>
    </location>
</feature>
<feature type="transmembrane region" description="Helical" evidence="1">
    <location>
        <begin position="591"/>
        <end position="617"/>
    </location>
</feature>
<evidence type="ECO:0000313" key="4">
    <source>
        <dbReference type="Proteomes" id="UP000317901"/>
    </source>
</evidence>
<evidence type="ECO:0000256" key="2">
    <source>
        <dbReference type="SAM" id="SignalP"/>
    </source>
</evidence>